<dbReference type="InterPro" id="IPR027417">
    <property type="entry name" value="P-loop_NTPase"/>
</dbReference>
<evidence type="ECO:0000313" key="2">
    <source>
        <dbReference type="EMBL" id="TQL97847.1"/>
    </source>
</evidence>
<dbReference type="AlphaFoldDB" id="A0A543CLQ9"/>
<name>A0A543CLQ9_9ACTN</name>
<sequence length="781" mass="86328">MAQAKLPGFRYVGSYEICQLLQAASVLPSWDEGPEVRSDPTVVVTEHGVVLAACELDSDTRRASRWVTWARMQDVPSPVVRLIERHLAKGLPVVRAGHEAGAVPIRVPSLPKIVEVKGSTSDFEYQLPAAPEFFIGRKAVTQSLLERIRDRSTAGSIVINAKSGWGKSSLVLQLQKAVEKARGVGLVIDSRTAERPDFVSAAMERIIRKAVEKKVIELPPQAAFSSLQSITETLKHATWISPVRPILLAFDQFENVFRDADLTREFRDLAFLIREINAPLTISFSWKTDVVAWTEGYPFGLRNDIRDASLVSVLDPFGPREVEALLRRLEKSLGSKLNRDLRQRLREYNSQGLPWLFKKFGAHIIAEVERGVTQDDLAKQALNARGLFESDLSRLSPSEQAVLRTIAQAAPVAISDLDSDVATGAVLDSLIHQRLVVQVGHTIDVYWDTFRDYLNNGSVAIEDSYVVRYAPLGAGRLLRIVVAEGGSISVPDAAAQLDTTATVVFNYSRELRQFGVLSAESNRVTLEPDLLNFPDEEEAIRARISQALRRHKMYKLAADMLVREDIISIHQFAAVLAVEFRAVTAKSDSWVTYARSFCQWMEYAGLVRLFSNGMTRITENDTEPLGRLLSGAVPVRVRSPFPGANPGPALQLLLHLSDPAEHSRPSKNGFARAVRDLTALGLVVTDDGERIVLSDNSVFSHGVVEPGRLREIVERQRGMREAFAALESNPGLSPLSLGIAHRDTLGAEWAESTMLSAGKFIRAWARACGVSTQLRTIVQKD</sequence>
<dbReference type="Proteomes" id="UP000316096">
    <property type="component" value="Unassembled WGS sequence"/>
</dbReference>
<dbReference type="Gene3D" id="3.40.50.300">
    <property type="entry name" value="P-loop containing nucleotide triphosphate hydrolases"/>
    <property type="match status" value="1"/>
</dbReference>
<organism evidence="2 3">
    <name type="scientific">Actinoallomurus bryophytorum</name>
    <dbReference type="NCBI Taxonomy" id="1490222"/>
    <lineage>
        <taxon>Bacteria</taxon>
        <taxon>Bacillati</taxon>
        <taxon>Actinomycetota</taxon>
        <taxon>Actinomycetes</taxon>
        <taxon>Streptosporangiales</taxon>
        <taxon>Thermomonosporaceae</taxon>
        <taxon>Actinoallomurus</taxon>
    </lineage>
</organism>
<dbReference type="EMBL" id="VFOZ01000001">
    <property type="protein sequence ID" value="TQL97847.1"/>
    <property type="molecule type" value="Genomic_DNA"/>
</dbReference>
<evidence type="ECO:0000259" key="1">
    <source>
        <dbReference type="Pfam" id="PF20703"/>
    </source>
</evidence>
<dbReference type="SUPFAM" id="SSF52540">
    <property type="entry name" value="P-loop containing nucleoside triphosphate hydrolases"/>
    <property type="match status" value="1"/>
</dbReference>
<evidence type="ECO:0000313" key="3">
    <source>
        <dbReference type="Proteomes" id="UP000316096"/>
    </source>
</evidence>
<gene>
    <name evidence="2" type="ORF">FB559_3455</name>
</gene>
<reference evidence="2 3" key="1">
    <citation type="submission" date="2019-06" db="EMBL/GenBank/DDBJ databases">
        <title>Sequencing the genomes of 1000 actinobacteria strains.</title>
        <authorList>
            <person name="Klenk H.-P."/>
        </authorList>
    </citation>
    <scope>NUCLEOTIDE SEQUENCE [LARGE SCALE GENOMIC DNA]</scope>
    <source>
        <strain evidence="2 3">DSM 102200</strain>
    </source>
</reference>
<protein>
    <submittedName>
        <fullName evidence="2">AAA domain-containing protein</fullName>
    </submittedName>
</protein>
<proteinExistence type="predicted"/>
<dbReference type="Pfam" id="PF20703">
    <property type="entry name" value="nSTAND1"/>
    <property type="match status" value="1"/>
</dbReference>
<feature type="domain" description="Novel STAND NTPase 1" evidence="1">
    <location>
        <begin position="131"/>
        <end position="345"/>
    </location>
</feature>
<comment type="caution">
    <text evidence="2">The sequence shown here is derived from an EMBL/GenBank/DDBJ whole genome shotgun (WGS) entry which is preliminary data.</text>
</comment>
<keyword evidence="3" id="KW-1185">Reference proteome</keyword>
<dbReference type="InterPro" id="IPR049052">
    <property type="entry name" value="nSTAND1"/>
</dbReference>
<accession>A0A543CLQ9</accession>